<sequence length="86" mass="9758">MDDGTEHEHLPTIVADQQLYASTRRRQKWDGPADDPITFQNFVGYAVLRRLDLFDGDFTAFCERAVSVVFEEDEPVDPTNPAPSND</sequence>
<proteinExistence type="predicted"/>
<evidence type="ECO:0000313" key="1">
    <source>
        <dbReference type="EMBL" id="MFC4127384.1"/>
    </source>
</evidence>
<dbReference type="Proteomes" id="UP001595767">
    <property type="component" value="Unassembled WGS sequence"/>
</dbReference>
<dbReference type="RefSeq" id="WP_378552730.1">
    <property type="nucleotide sequence ID" value="NZ_JBHSBA010000014.1"/>
</dbReference>
<organism evidence="1 2">
    <name type="scientific">Nocardia rhizosphaerae</name>
    <dbReference type="NCBI Taxonomy" id="1691571"/>
    <lineage>
        <taxon>Bacteria</taxon>
        <taxon>Bacillati</taxon>
        <taxon>Actinomycetota</taxon>
        <taxon>Actinomycetes</taxon>
        <taxon>Mycobacteriales</taxon>
        <taxon>Nocardiaceae</taxon>
        <taxon>Nocardia</taxon>
    </lineage>
</organism>
<gene>
    <name evidence="1" type="ORF">ACFOW8_20860</name>
</gene>
<reference evidence="2" key="1">
    <citation type="journal article" date="2019" name="Int. J. Syst. Evol. Microbiol.">
        <title>The Global Catalogue of Microorganisms (GCM) 10K type strain sequencing project: providing services to taxonomists for standard genome sequencing and annotation.</title>
        <authorList>
            <consortium name="The Broad Institute Genomics Platform"/>
            <consortium name="The Broad Institute Genome Sequencing Center for Infectious Disease"/>
            <person name="Wu L."/>
            <person name="Ma J."/>
        </authorList>
    </citation>
    <scope>NUCLEOTIDE SEQUENCE [LARGE SCALE GENOMIC DNA]</scope>
    <source>
        <strain evidence="2">CGMCC 4.7204</strain>
    </source>
</reference>
<protein>
    <submittedName>
        <fullName evidence="1">Uncharacterized protein</fullName>
    </submittedName>
</protein>
<evidence type="ECO:0000313" key="2">
    <source>
        <dbReference type="Proteomes" id="UP001595767"/>
    </source>
</evidence>
<dbReference type="EMBL" id="JBHSBA010000014">
    <property type="protein sequence ID" value="MFC4127384.1"/>
    <property type="molecule type" value="Genomic_DNA"/>
</dbReference>
<keyword evidence="2" id="KW-1185">Reference proteome</keyword>
<comment type="caution">
    <text evidence="1">The sequence shown here is derived from an EMBL/GenBank/DDBJ whole genome shotgun (WGS) entry which is preliminary data.</text>
</comment>
<accession>A0ABV8L949</accession>
<name>A0ABV8L949_9NOCA</name>